<organism evidence="2 3">
    <name type="scientific">Pseudomonas syringae pv. japonica str. M301072</name>
    <dbReference type="NCBI Taxonomy" id="629262"/>
    <lineage>
        <taxon>Bacteria</taxon>
        <taxon>Pseudomonadati</taxon>
        <taxon>Pseudomonadota</taxon>
        <taxon>Gammaproteobacteria</taxon>
        <taxon>Pseudomonadales</taxon>
        <taxon>Pseudomonadaceae</taxon>
        <taxon>Pseudomonas</taxon>
        <taxon>Pseudomonas syringae</taxon>
    </lineage>
</organism>
<name>F3G074_PSESX</name>
<sequence length="34" mass="3941">ERLWYYALRIICTLVLLFLVLPVLVIVPLSRLAA</sequence>
<evidence type="ECO:0000313" key="2">
    <source>
        <dbReference type="EMBL" id="EGH35866.1"/>
    </source>
</evidence>
<dbReference type="AlphaFoldDB" id="F3G074"/>
<gene>
    <name evidence="2" type="ORF">PSYJA_45216</name>
</gene>
<keyword evidence="1" id="KW-1133">Transmembrane helix</keyword>
<evidence type="ECO:0000313" key="3">
    <source>
        <dbReference type="Proteomes" id="UP000004471"/>
    </source>
</evidence>
<dbReference type="EMBL" id="AEAH01004149">
    <property type="protein sequence ID" value="EGH35866.1"/>
    <property type="molecule type" value="Genomic_DNA"/>
</dbReference>
<keyword evidence="1" id="KW-0472">Membrane</keyword>
<dbReference type="HOGENOM" id="CLU_3370313_0_0_6"/>
<feature type="non-terminal residue" evidence="2">
    <location>
        <position position="1"/>
    </location>
</feature>
<comment type="caution">
    <text evidence="2">The sequence shown here is derived from an EMBL/GenBank/DDBJ whole genome shotgun (WGS) entry which is preliminary data.</text>
</comment>
<dbReference type="Proteomes" id="UP000004471">
    <property type="component" value="Unassembled WGS sequence"/>
</dbReference>
<reference evidence="2 3" key="1">
    <citation type="journal article" date="2011" name="PLoS Pathog.">
        <title>Dynamic evolution of pathogenicity revealed by sequencing and comparative genomics of 19 Pseudomonas syringae isolates.</title>
        <authorList>
            <person name="Baltrus D.A."/>
            <person name="Nishimura M.T."/>
            <person name="Romanchuk A."/>
            <person name="Chang J.H."/>
            <person name="Mukhtar M.S."/>
            <person name="Cherkis K."/>
            <person name="Roach J."/>
            <person name="Grant S.R."/>
            <person name="Jones C.D."/>
            <person name="Dangl J.L."/>
        </authorList>
    </citation>
    <scope>NUCLEOTIDE SEQUENCE [LARGE SCALE GENOMIC DNA]</scope>
    <source>
        <strain evidence="3">M301072PT</strain>
    </source>
</reference>
<accession>F3G074</accession>
<keyword evidence="1" id="KW-0812">Transmembrane</keyword>
<evidence type="ECO:0000256" key="1">
    <source>
        <dbReference type="SAM" id="Phobius"/>
    </source>
</evidence>
<proteinExistence type="predicted"/>
<protein>
    <submittedName>
        <fullName evidence="2">Uncharacterized protein</fullName>
    </submittedName>
</protein>
<feature type="transmembrane region" description="Helical" evidence="1">
    <location>
        <begin position="6"/>
        <end position="29"/>
    </location>
</feature>